<feature type="signal peptide" evidence="1">
    <location>
        <begin position="1"/>
        <end position="20"/>
    </location>
</feature>
<dbReference type="InParanoid" id="A0A0Q9XFQ7"/>
<dbReference type="OrthoDB" id="8112830at2759"/>
<evidence type="ECO:0000256" key="1">
    <source>
        <dbReference type="SAM" id="SignalP"/>
    </source>
</evidence>
<keyword evidence="3" id="KW-1185">Reference proteome</keyword>
<keyword evidence="1" id="KW-0732">Signal</keyword>
<reference evidence="2 3" key="1">
    <citation type="journal article" date="2007" name="Nature">
        <title>Evolution of genes and genomes on the Drosophila phylogeny.</title>
        <authorList>
            <consortium name="Drosophila 12 Genomes Consortium"/>
            <person name="Clark A.G."/>
            <person name="Eisen M.B."/>
            <person name="Smith D.R."/>
            <person name="Bergman C.M."/>
            <person name="Oliver B."/>
            <person name="Markow T.A."/>
            <person name="Kaufman T.C."/>
            <person name="Kellis M."/>
            <person name="Gelbart W."/>
            <person name="Iyer V.N."/>
            <person name="Pollard D.A."/>
            <person name="Sackton T.B."/>
            <person name="Larracuente A.M."/>
            <person name="Singh N.D."/>
            <person name="Abad J.P."/>
            <person name="Abt D.N."/>
            <person name="Adryan B."/>
            <person name="Aguade M."/>
            <person name="Akashi H."/>
            <person name="Anderson W.W."/>
            <person name="Aquadro C.F."/>
            <person name="Ardell D.H."/>
            <person name="Arguello R."/>
            <person name="Artieri C.G."/>
            <person name="Barbash D.A."/>
            <person name="Barker D."/>
            <person name="Barsanti P."/>
            <person name="Batterham P."/>
            <person name="Batzoglou S."/>
            <person name="Begun D."/>
            <person name="Bhutkar A."/>
            <person name="Blanco E."/>
            <person name="Bosak S.A."/>
            <person name="Bradley R.K."/>
            <person name="Brand A.D."/>
            <person name="Brent M.R."/>
            <person name="Brooks A.N."/>
            <person name="Brown R.H."/>
            <person name="Butlin R.K."/>
            <person name="Caggese C."/>
            <person name="Calvi B.R."/>
            <person name="Bernardo de Carvalho A."/>
            <person name="Caspi A."/>
            <person name="Castrezana S."/>
            <person name="Celniker S.E."/>
            <person name="Chang J.L."/>
            <person name="Chapple C."/>
            <person name="Chatterji S."/>
            <person name="Chinwalla A."/>
            <person name="Civetta A."/>
            <person name="Clifton S.W."/>
            <person name="Comeron J.M."/>
            <person name="Costello J.C."/>
            <person name="Coyne J.A."/>
            <person name="Daub J."/>
            <person name="David R.G."/>
            <person name="Delcher A.L."/>
            <person name="Delehaunty K."/>
            <person name="Do C.B."/>
            <person name="Ebling H."/>
            <person name="Edwards K."/>
            <person name="Eickbush T."/>
            <person name="Evans J.D."/>
            <person name="Filipski A."/>
            <person name="Findeiss S."/>
            <person name="Freyhult E."/>
            <person name="Fulton L."/>
            <person name="Fulton R."/>
            <person name="Garcia A.C."/>
            <person name="Gardiner A."/>
            <person name="Garfield D.A."/>
            <person name="Garvin B.E."/>
            <person name="Gibson G."/>
            <person name="Gilbert D."/>
            <person name="Gnerre S."/>
            <person name="Godfrey J."/>
            <person name="Good R."/>
            <person name="Gotea V."/>
            <person name="Gravely B."/>
            <person name="Greenberg A.J."/>
            <person name="Griffiths-Jones S."/>
            <person name="Gross S."/>
            <person name="Guigo R."/>
            <person name="Gustafson E.A."/>
            <person name="Haerty W."/>
            <person name="Hahn M.W."/>
            <person name="Halligan D.L."/>
            <person name="Halpern A.L."/>
            <person name="Halter G.M."/>
            <person name="Han M.V."/>
            <person name="Heger A."/>
            <person name="Hillier L."/>
            <person name="Hinrichs A.S."/>
            <person name="Holmes I."/>
            <person name="Hoskins R.A."/>
            <person name="Hubisz M.J."/>
            <person name="Hultmark D."/>
            <person name="Huntley M.A."/>
            <person name="Jaffe D.B."/>
            <person name="Jagadeeshan S."/>
            <person name="Jeck W.R."/>
            <person name="Johnson J."/>
            <person name="Jones C.D."/>
            <person name="Jordan W.C."/>
            <person name="Karpen G.H."/>
            <person name="Kataoka E."/>
            <person name="Keightley P.D."/>
            <person name="Kheradpour P."/>
            <person name="Kirkness E.F."/>
            <person name="Koerich L.B."/>
            <person name="Kristiansen K."/>
            <person name="Kudrna D."/>
            <person name="Kulathinal R.J."/>
            <person name="Kumar S."/>
            <person name="Kwok R."/>
            <person name="Lander E."/>
            <person name="Langley C.H."/>
            <person name="Lapoint R."/>
            <person name="Lazzaro B.P."/>
            <person name="Lee S.J."/>
            <person name="Levesque L."/>
            <person name="Li R."/>
            <person name="Lin C.F."/>
            <person name="Lin M.F."/>
            <person name="Lindblad-Toh K."/>
            <person name="Llopart A."/>
            <person name="Long M."/>
            <person name="Low L."/>
            <person name="Lozovsky E."/>
            <person name="Lu J."/>
            <person name="Luo M."/>
            <person name="Machado C.A."/>
            <person name="Makalowski W."/>
            <person name="Marzo M."/>
            <person name="Matsuda M."/>
            <person name="Matzkin L."/>
            <person name="McAllister B."/>
            <person name="McBride C.S."/>
            <person name="McKernan B."/>
            <person name="McKernan K."/>
            <person name="Mendez-Lago M."/>
            <person name="Minx P."/>
            <person name="Mollenhauer M.U."/>
            <person name="Montooth K."/>
            <person name="Mount S.M."/>
            <person name="Mu X."/>
            <person name="Myers E."/>
            <person name="Negre B."/>
            <person name="Newfeld S."/>
            <person name="Nielsen R."/>
            <person name="Noor M.A."/>
            <person name="O'Grady P."/>
            <person name="Pachter L."/>
            <person name="Papaceit M."/>
            <person name="Parisi M.J."/>
            <person name="Parisi M."/>
            <person name="Parts L."/>
            <person name="Pedersen J.S."/>
            <person name="Pesole G."/>
            <person name="Phillippy A.M."/>
            <person name="Ponting C.P."/>
            <person name="Pop M."/>
            <person name="Porcelli D."/>
            <person name="Powell J.R."/>
            <person name="Prohaska S."/>
            <person name="Pruitt K."/>
            <person name="Puig M."/>
            <person name="Quesneville H."/>
            <person name="Ram K.R."/>
            <person name="Rand D."/>
            <person name="Rasmussen M.D."/>
            <person name="Reed L.K."/>
            <person name="Reenan R."/>
            <person name="Reily A."/>
            <person name="Remington K.A."/>
            <person name="Rieger T.T."/>
            <person name="Ritchie M.G."/>
            <person name="Robin C."/>
            <person name="Rogers Y.H."/>
            <person name="Rohde C."/>
            <person name="Rozas J."/>
            <person name="Rubenfield M.J."/>
            <person name="Ruiz A."/>
            <person name="Russo S."/>
            <person name="Salzberg S.L."/>
            <person name="Sanchez-Gracia A."/>
            <person name="Saranga D.J."/>
            <person name="Sato H."/>
            <person name="Schaeffer S.W."/>
            <person name="Schatz M.C."/>
            <person name="Schlenke T."/>
            <person name="Schwartz R."/>
            <person name="Segarra C."/>
            <person name="Singh R.S."/>
            <person name="Sirot L."/>
            <person name="Sirota M."/>
            <person name="Sisneros N.B."/>
            <person name="Smith C.D."/>
            <person name="Smith T.F."/>
            <person name="Spieth J."/>
            <person name="Stage D.E."/>
            <person name="Stark A."/>
            <person name="Stephan W."/>
            <person name="Strausberg R.L."/>
            <person name="Strempel S."/>
            <person name="Sturgill D."/>
            <person name="Sutton G."/>
            <person name="Sutton G.G."/>
            <person name="Tao W."/>
            <person name="Teichmann S."/>
            <person name="Tobari Y.N."/>
            <person name="Tomimura Y."/>
            <person name="Tsolas J.M."/>
            <person name="Valente V.L."/>
            <person name="Venter E."/>
            <person name="Venter J.C."/>
            <person name="Vicario S."/>
            <person name="Vieira F.G."/>
            <person name="Vilella A.J."/>
            <person name="Villasante A."/>
            <person name="Walenz B."/>
            <person name="Wang J."/>
            <person name="Wasserman M."/>
            <person name="Watts T."/>
            <person name="Wilson D."/>
            <person name="Wilson R.K."/>
            <person name="Wing R.A."/>
            <person name="Wolfner M.F."/>
            <person name="Wong A."/>
            <person name="Wong G.K."/>
            <person name="Wu C.I."/>
            <person name="Wu G."/>
            <person name="Yamamoto D."/>
            <person name="Yang H.P."/>
            <person name="Yang S.P."/>
            <person name="Yorke J.A."/>
            <person name="Yoshida K."/>
            <person name="Zdobnov E."/>
            <person name="Zhang P."/>
            <person name="Zhang Y."/>
            <person name="Zimin A.V."/>
            <person name="Baldwin J."/>
            <person name="Abdouelleil A."/>
            <person name="Abdulkadir J."/>
            <person name="Abebe A."/>
            <person name="Abera B."/>
            <person name="Abreu J."/>
            <person name="Acer S.C."/>
            <person name="Aftuck L."/>
            <person name="Alexander A."/>
            <person name="An P."/>
            <person name="Anderson E."/>
            <person name="Anderson S."/>
            <person name="Arachi H."/>
            <person name="Azer M."/>
            <person name="Bachantsang P."/>
            <person name="Barry A."/>
            <person name="Bayul T."/>
            <person name="Berlin A."/>
            <person name="Bessette D."/>
            <person name="Bloom T."/>
            <person name="Blye J."/>
            <person name="Boguslavskiy L."/>
            <person name="Bonnet C."/>
            <person name="Boukhgalter B."/>
            <person name="Bourzgui I."/>
            <person name="Brown A."/>
            <person name="Cahill P."/>
            <person name="Channer S."/>
            <person name="Cheshatsang Y."/>
            <person name="Chuda L."/>
            <person name="Citroen M."/>
            <person name="Collymore A."/>
            <person name="Cooke P."/>
            <person name="Costello M."/>
            <person name="D'Aco K."/>
            <person name="Daza R."/>
            <person name="De Haan G."/>
            <person name="DeGray S."/>
            <person name="DeMaso C."/>
            <person name="Dhargay N."/>
            <person name="Dooley K."/>
            <person name="Dooley E."/>
            <person name="Doricent M."/>
            <person name="Dorje P."/>
            <person name="Dorjee K."/>
            <person name="Dupes A."/>
            <person name="Elong R."/>
            <person name="Falk J."/>
            <person name="Farina A."/>
            <person name="Faro S."/>
            <person name="Ferguson D."/>
            <person name="Fisher S."/>
            <person name="Foley C.D."/>
            <person name="Franke A."/>
            <person name="Friedrich D."/>
            <person name="Gadbois L."/>
            <person name="Gearin G."/>
            <person name="Gearin C.R."/>
            <person name="Giannoukos G."/>
            <person name="Goode T."/>
            <person name="Graham J."/>
            <person name="Grandbois E."/>
            <person name="Grewal S."/>
            <person name="Gyaltsen K."/>
            <person name="Hafez N."/>
            <person name="Hagos B."/>
            <person name="Hall J."/>
            <person name="Henson C."/>
            <person name="Hollinger A."/>
            <person name="Honan T."/>
            <person name="Huard M.D."/>
            <person name="Hughes L."/>
            <person name="Hurhula B."/>
            <person name="Husby M.E."/>
            <person name="Kamat A."/>
            <person name="Kanga B."/>
            <person name="Kashin S."/>
            <person name="Khazanovich D."/>
            <person name="Kisner P."/>
            <person name="Lance K."/>
            <person name="Lara M."/>
            <person name="Lee W."/>
            <person name="Lennon N."/>
            <person name="Letendre F."/>
            <person name="LeVine R."/>
            <person name="Lipovsky A."/>
            <person name="Liu X."/>
            <person name="Liu J."/>
            <person name="Liu S."/>
            <person name="Lokyitsang T."/>
            <person name="Lokyitsang Y."/>
            <person name="Lubonja R."/>
            <person name="Lui A."/>
            <person name="MacDonald P."/>
            <person name="Magnisalis V."/>
            <person name="Maru K."/>
            <person name="Matthews C."/>
            <person name="McCusker W."/>
            <person name="McDonough S."/>
            <person name="Mehta T."/>
            <person name="Meldrim J."/>
            <person name="Meneus L."/>
            <person name="Mihai O."/>
            <person name="Mihalev A."/>
            <person name="Mihova T."/>
            <person name="Mittelman R."/>
            <person name="Mlenga V."/>
            <person name="Montmayeur A."/>
            <person name="Mulrain L."/>
            <person name="Navidi A."/>
            <person name="Naylor J."/>
            <person name="Negash T."/>
            <person name="Nguyen T."/>
            <person name="Nguyen N."/>
            <person name="Nicol R."/>
            <person name="Norbu C."/>
            <person name="Norbu N."/>
            <person name="Novod N."/>
            <person name="O'Neill B."/>
            <person name="Osman S."/>
            <person name="Markiewicz E."/>
            <person name="Oyono O.L."/>
            <person name="Patti C."/>
            <person name="Phunkhang P."/>
            <person name="Pierre F."/>
            <person name="Priest M."/>
            <person name="Raghuraman S."/>
            <person name="Rege F."/>
            <person name="Reyes R."/>
            <person name="Rise C."/>
            <person name="Rogov P."/>
            <person name="Ross K."/>
            <person name="Ryan E."/>
            <person name="Settipalli S."/>
            <person name="Shea T."/>
            <person name="Sherpa N."/>
            <person name="Shi L."/>
            <person name="Shih D."/>
            <person name="Sparrow T."/>
            <person name="Spaulding J."/>
            <person name="Stalker J."/>
            <person name="Stange-Thomann N."/>
            <person name="Stavropoulos S."/>
            <person name="Stone C."/>
            <person name="Strader C."/>
            <person name="Tesfaye S."/>
            <person name="Thomson T."/>
            <person name="Thoulutsang Y."/>
            <person name="Thoulutsang D."/>
            <person name="Topham K."/>
            <person name="Topping I."/>
            <person name="Tsamla T."/>
            <person name="Vassiliev H."/>
            <person name="Vo A."/>
            <person name="Wangchuk T."/>
            <person name="Wangdi T."/>
            <person name="Weiand M."/>
            <person name="Wilkinson J."/>
            <person name="Wilson A."/>
            <person name="Yadav S."/>
            <person name="Young G."/>
            <person name="Yu Q."/>
            <person name="Zembek L."/>
            <person name="Zhong D."/>
            <person name="Zimmer A."/>
            <person name="Zwirko Z."/>
            <person name="Jaffe D.B."/>
            <person name="Alvarez P."/>
            <person name="Brockman W."/>
            <person name="Butler J."/>
            <person name="Chin C."/>
            <person name="Gnerre S."/>
            <person name="Grabherr M."/>
            <person name="Kleber M."/>
            <person name="Mauceli E."/>
            <person name="MacCallum I."/>
        </authorList>
    </citation>
    <scope>NUCLEOTIDE SEQUENCE [LARGE SCALE GENOMIC DNA]</scope>
    <source>
        <strain evidence="3">Tucson 15081-1352.22</strain>
    </source>
</reference>
<sequence>MSRFFVLCVVVFWFNYSALATQKTVREYWGHTMGIEGLGPTGLQLNLGYPGIGIFLNCPLCDSSVYSYCSSKVEHDACCCIIPGHQLHPTQCAIYNCSLLYAKSCYEHALIKNCCCENRY</sequence>
<dbReference type="KEGG" id="dmo:Dmoj_GI16943"/>
<evidence type="ECO:0000313" key="2">
    <source>
        <dbReference type="EMBL" id="KRG07382.1"/>
    </source>
</evidence>
<dbReference type="Proteomes" id="UP000009192">
    <property type="component" value="Unassembled WGS sequence"/>
</dbReference>
<accession>A0A0Q9XFQ7</accession>
<protein>
    <submittedName>
        <fullName evidence="2">Uncharacterized protein</fullName>
    </submittedName>
</protein>
<gene>
    <name evidence="2" type="primary">Dmoj\GI16943</name>
    <name evidence="2" type="ORF">Dmoj_GI16943</name>
</gene>
<organism evidence="2 3">
    <name type="scientific">Drosophila mojavensis</name>
    <name type="common">Fruit fly</name>
    <dbReference type="NCBI Taxonomy" id="7230"/>
    <lineage>
        <taxon>Eukaryota</taxon>
        <taxon>Metazoa</taxon>
        <taxon>Ecdysozoa</taxon>
        <taxon>Arthropoda</taxon>
        <taxon>Hexapoda</taxon>
        <taxon>Insecta</taxon>
        <taxon>Pterygota</taxon>
        <taxon>Neoptera</taxon>
        <taxon>Endopterygota</taxon>
        <taxon>Diptera</taxon>
        <taxon>Brachycera</taxon>
        <taxon>Muscomorpha</taxon>
        <taxon>Ephydroidea</taxon>
        <taxon>Drosophilidae</taxon>
        <taxon>Drosophila</taxon>
    </lineage>
</organism>
<dbReference type="AlphaFoldDB" id="A0A0Q9XFQ7"/>
<name>A0A0Q9XFQ7_DROMO</name>
<dbReference type="EMBL" id="CH933813">
    <property type="protein sequence ID" value="KRG07382.1"/>
    <property type="molecule type" value="Genomic_DNA"/>
</dbReference>
<proteinExistence type="predicted"/>
<feature type="chain" id="PRO_5006387890" evidence="1">
    <location>
        <begin position="21"/>
        <end position="120"/>
    </location>
</feature>
<evidence type="ECO:0000313" key="3">
    <source>
        <dbReference type="Proteomes" id="UP000009192"/>
    </source>
</evidence>